<dbReference type="OrthoDB" id="1121515at2"/>
<dbReference type="eggNOG" id="ENOG5033D7M">
    <property type="taxonomic scope" value="Bacteria"/>
</dbReference>
<gene>
    <name evidence="1" type="ORF">SAMN05444380_10431</name>
</gene>
<sequence>MNPKEFIKKRLQFLASKFSEAKIRYEYRENTHSHIIEIIPLNLYENNEDYLLEETRIEDEFEELFPTENIIFISENSLTEIKSPEFELGYSDFIFESETSCIEFEFLGVSEEVDPISVDYLAIAA</sequence>
<dbReference type="STRING" id="385682.SAMN05444380_10431"/>
<dbReference type="AlphaFoldDB" id="A0A1I1WH35"/>
<dbReference type="RefSeq" id="WP_010528161.1">
    <property type="nucleotide sequence ID" value="NZ_AFSL01000073.1"/>
</dbReference>
<evidence type="ECO:0000313" key="2">
    <source>
        <dbReference type="Proteomes" id="UP000181976"/>
    </source>
</evidence>
<protein>
    <submittedName>
        <fullName evidence="1">Uncharacterized protein</fullName>
    </submittedName>
</protein>
<dbReference type="Proteomes" id="UP000181976">
    <property type="component" value="Unassembled WGS sequence"/>
</dbReference>
<organism evidence="1 2">
    <name type="scientific">Thermophagus xiamenensis</name>
    <dbReference type="NCBI Taxonomy" id="385682"/>
    <lineage>
        <taxon>Bacteria</taxon>
        <taxon>Pseudomonadati</taxon>
        <taxon>Bacteroidota</taxon>
        <taxon>Bacteroidia</taxon>
        <taxon>Marinilabiliales</taxon>
        <taxon>Marinilabiliaceae</taxon>
        <taxon>Thermophagus</taxon>
    </lineage>
</organism>
<proteinExistence type="predicted"/>
<name>A0A1I1WH35_9BACT</name>
<accession>A0A1I1WH35</accession>
<dbReference type="InParanoid" id="A0A1I1WH35"/>
<evidence type="ECO:0000313" key="1">
    <source>
        <dbReference type="EMBL" id="SFD92400.1"/>
    </source>
</evidence>
<reference evidence="1 2" key="1">
    <citation type="submission" date="2016-10" db="EMBL/GenBank/DDBJ databases">
        <authorList>
            <person name="de Groot N.N."/>
        </authorList>
    </citation>
    <scope>NUCLEOTIDE SEQUENCE [LARGE SCALE GENOMIC DNA]</scope>
    <source>
        <strain evidence="1 2">DSM 19012</strain>
    </source>
</reference>
<dbReference type="EMBL" id="FONA01000004">
    <property type="protein sequence ID" value="SFD92400.1"/>
    <property type="molecule type" value="Genomic_DNA"/>
</dbReference>
<keyword evidence="2" id="KW-1185">Reference proteome</keyword>